<protein>
    <submittedName>
        <fullName evidence="1">Bm14297</fullName>
    </submittedName>
</protein>
<name>A0A1I9G4X6_BRUMA</name>
<dbReference type="AlphaFoldDB" id="A0A1I9G4X6"/>
<proteinExistence type="predicted"/>
<sequence length="78" mass="8574">MEQNILSRLPVITTTVPATVVDPKMRLLKPLLPLLVADFKAITRCAQRKDASSLYSGICVQKTKCCLSINPGTQDYPV</sequence>
<evidence type="ECO:0000313" key="1">
    <source>
        <dbReference type="EMBL" id="CDQ00820.1"/>
    </source>
</evidence>
<accession>A0A1I9G4X6</accession>
<reference evidence="1" key="2">
    <citation type="submission" date="2012-12" db="EMBL/GenBank/DDBJ databases">
        <authorList>
            <consortium name="WormBase Consortium"/>
            <person name="Ghedin E."/>
            <person name="Paulini M."/>
        </authorList>
    </citation>
    <scope>NUCLEOTIDE SEQUENCE</scope>
    <source>
        <strain evidence="1">FR3</strain>
    </source>
</reference>
<dbReference type="EMBL" id="LN857014">
    <property type="protein sequence ID" value="CDQ00820.1"/>
    <property type="molecule type" value="Genomic_DNA"/>
</dbReference>
<gene>
    <name evidence="1" type="primary">Bm14297</name>
    <name evidence="1" type="ORF">BM_Bm14297</name>
</gene>
<organism evidence="1">
    <name type="scientific">Brugia malayi</name>
    <name type="common">Filarial nematode worm</name>
    <dbReference type="NCBI Taxonomy" id="6279"/>
    <lineage>
        <taxon>Eukaryota</taxon>
        <taxon>Metazoa</taxon>
        <taxon>Ecdysozoa</taxon>
        <taxon>Nematoda</taxon>
        <taxon>Chromadorea</taxon>
        <taxon>Rhabditida</taxon>
        <taxon>Spirurina</taxon>
        <taxon>Spiruromorpha</taxon>
        <taxon>Filarioidea</taxon>
        <taxon>Onchocercidae</taxon>
        <taxon>Brugia</taxon>
    </lineage>
</organism>
<reference evidence="1" key="1">
    <citation type="journal article" date="2007" name="Science">
        <title>Draft genome of the filarial nematode parasite Brugia malayi.</title>
        <authorList>
            <person name="Ghedin E."/>
            <person name="Wang S."/>
            <person name="Spiro D."/>
            <person name="Caler E."/>
            <person name="Zhao Q."/>
            <person name="Crabtree J."/>
            <person name="Allen J.E."/>
            <person name="Delcher A.L."/>
            <person name="Guiliano D.B."/>
            <person name="Miranda-Saavedra D."/>
            <person name="Angiuoli S.V."/>
            <person name="Creasy T."/>
            <person name="Amedeo P."/>
            <person name="Haas B."/>
            <person name="El-Sayed N.M."/>
            <person name="Wortman J.R."/>
            <person name="Feldblyum T."/>
            <person name="Tallon L."/>
            <person name="Schatz M."/>
            <person name="Shumway M."/>
            <person name="Koo H."/>
            <person name="Salzberg S.L."/>
            <person name="Schobel S."/>
            <person name="Pertea M."/>
            <person name="Pop M."/>
            <person name="White O."/>
            <person name="Barton G.J."/>
            <person name="Carlow C.K."/>
            <person name="Crawford M.J."/>
            <person name="Daub J."/>
            <person name="Dimmic M.W."/>
            <person name="Estes C.F."/>
            <person name="Foster J.M."/>
            <person name="Ganatra M."/>
            <person name="Gregory W.F."/>
            <person name="Johnson N.M."/>
            <person name="Jin J."/>
            <person name="Komuniecki R."/>
            <person name="Korf I."/>
            <person name="Kumar S."/>
            <person name="Laney S."/>
            <person name="Li B.W."/>
            <person name="Li W."/>
            <person name="Lindblom T.H."/>
            <person name="Lustigman S."/>
            <person name="Ma D."/>
            <person name="Maina C.V."/>
            <person name="Martin D.M."/>
            <person name="McCarter J.P."/>
            <person name="McReynolds L."/>
            <person name="Mitreva M."/>
            <person name="Nutman T.B."/>
            <person name="Parkinson J."/>
            <person name="Peregrin-Alvarez J.M."/>
            <person name="Poole C."/>
            <person name="Ren Q."/>
            <person name="Saunders L."/>
            <person name="Sluder A.E."/>
            <person name="Smith K."/>
            <person name="Stanke M."/>
            <person name="Unnasch T.R."/>
            <person name="Ware J."/>
            <person name="Wei A.D."/>
            <person name="Weil G."/>
            <person name="Williams D.J."/>
            <person name="Zhang Y."/>
            <person name="Williams S.A."/>
            <person name="Fraser-Liggett C."/>
            <person name="Slatko B."/>
            <person name="Blaxter M.L."/>
            <person name="Scott A.L."/>
        </authorList>
    </citation>
    <scope>NUCLEOTIDE SEQUENCE</scope>
    <source>
        <strain evidence="1">FR3</strain>
    </source>
</reference>